<organism evidence="3 4">
    <name type="scientific">Priestia megaterium (strain ATCC 14581 / DSM 32 / CCUG 1817 / JCM 2506 / NBRC 15308 / NCIMB 9376 / NCTC 10342 / NRRL B-14308 / VKM B-512 / Ford 19)</name>
    <name type="common">Bacillus megaterium</name>
    <dbReference type="NCBI Taxonomy" id="1348623"/>
    <lineage>
        <taxon>Bacteria</taxon>
        <taxon>Bacillati</taxon>
        <taxon>Bacillota</taxon>
        <taxon>Bacilli</taxon>
        <taxon>Bacillales</taxon>
        <taxon>Bacillaceae</taxon>
        <taxon>Priestia</taxon>
    </lineage>
</organism>
<comment type="similarity">
    <text evidence="1 2">Belongs to the small heat shock protein (HSP20) family.</text>
</comment>
<dbReference type="PANTHER" id="PTHR11527">
    <property type="entry name" value="HEAT-SHOCK PROTEIN 20 FAMILY MEMBER"/>
    <property type="match status" value="1"/>
</dbReference>
<dbReference type="InterPro" id="IPR008978">
    <property type="entry name" value="HSP20-like_chaperone"/>
</dbReference>
<evidence type="ECO:0000313" key="4">
    <source>
        <dbReference type="Proteomes" id="UP000031829"/>
    </source>
</evidence>
<evidence type="ECO:0000256" key="1">
    <source>
        <dbReference type="PROSITE-ProRule" id="PRU00285"/>
    </source>
</evidence>
<dbReference type="EMBL" id="CP009920">
    <property type="protein sequence ID" value="AJI21461.1"/>
    <property type="molecule type" value="Genomic_DNA"/>
</dbReference>
<sequence length="144" mass="16752">MSKKYEEIDWGSIQHKVEDMLGNHFWSDLNHILPKRFPNVDLYETDKEGIIVVEVPGLHSTNDIQIKLDANILTVEGNVPYAYEASKQKLKLNERHTGVFSRTVKLPFHYTDEPVRAKYKNGLLEIRLNKIENDQTIAIQFEDD</sequence>
<dbReference type="CDD" id="cd06464">
    <property type="entry name" value="ACD_sHsps-like"/>
    <property type="match status" value="1"/>
</dbReference>
<dbReference type="HOGENOM" id="CLU_046737_12_3_9"/>
<proteinExistence type="inferred from homology"/>
<evidence type="ECO:0000313" key="3">
    <source>
        <dbReference type="EMBL" id="AJI21461.1"/>
    </source>
</evidence>
<dbReference type="RefSeq" id="WP_013082862.1">
    <property type="nucleotide sequence ID" value="NZ_BCVB01000005.1"/>
</dbReference>
<dbReference type="Proteomes" id="UP000031829">
    <property type="component" value="Chromosome"/>
</dbReference>
<dbReference type="PATRIC" id="fig|592022.4.peg.1916"/>
<dbReference type="Pfam" id="PF00011">
    <property type="entry name" value="HSP20"/>
    <property type="match status" value="1"/>
</dbReference>
<dbReference type="KEGG" id="bmeg:BG04_4317"/>
<dbReference type="InterPro" id="IPR002068">
    <property type="entry name" value="A-crystallin/Hsp20_dom"/>
</dbReference>
<dbReference type="Gene3D" id="2.60.40.790">
    <property type="match status" value="1"/>
</dbReference>
<protein>
    <submittedName>
        <fullName evidence="3">Hsp20/alpha crystallin family protein</fullName>
    </submittedName>
</protein>
<dbReference type="PROSITE" id="PS01031">
    <property type="entry name" value="SHSP"/>
    <property type="match status" value="1"/>
</dbReference>
<dbReference type="InterPro" id="IPR031107">
    <property type="entry name" value="Small_HSP"/>
</dbReference>
<accession>A0A0B6AD64</accession>
<reference evidence="3 4" key="1">
    <citation type="journal article" date="2015" name="Genome Announc.">
        <title>Complete genome sequences for 35 biothreat assay-relevant bacillus species.</title>
        <authorList>
            <person name="Johnson S.L."/>
            <person name="Daligault H.E."/>
            <person name="Davenport K.W."/>
            <person name="Jaissle J."/>
            <person name="Frey K.G."/>
            <person name="Ladner J.T."/>
            <person name="Broomall S.M."/>
            <person name="Bishop-Lilly K.A."/>
            <person name="Bruce D.C."/>
            <person name="Gibbons H.S."/>
            <person name="Coyne S.R."/>
            <person name="Lo C.C."/>
            <person name="Meincke L."/>
            <person name="Munk A.C."/>
            <person name="Koroleva G.I."/>
            <person name="Rosenzweig C.N."/>
            <person name="Palacios G.F."/>
            <person name="Redden C.L."/>
            <person name="Minogue T.D."/>
            <person name="Chain P.S."/>
        </authorList>
    </citation>
    <scope>NUCLEOTIDE SEQUENCE [LARGE SCALE GENOMIC DNA]</scope>
    <source>
        <strain evidence="4">ATCC 14581 / DSM 32 / JCM 2506 / NBRC 15308 / NCIMB 9376 / NCTC 10342 / NRRL B-14308 / VKM B-512</strain>
    </source>
</reference>
<name>A0A0B6AD64_PRIM2</name>
<dbReference type="SUPFAM" id="SSF49764">
    <property type="entry name" value="HSP20-like chaperones"/>
    <property type="match status" value="1"/>
</dbReference>
<dbReference type="AlphaFoldDB" id="A0A0B6AD64"/>
<dbReference type="GeneID" id="93642327"/>
<evidence type="ECO:0000256" key="2">
    <source>
        <dbReference type="RuleBase" id="RU003616"/>
    </source>
</evidence>
<gene>
    <name evidence="3" type="ORF">BG04_4317</name>
</gene>